<reference evidence="6" key="1">
    <citation type="journal article" date="2019" name="Int. J. Syst. Evol. Microbiol.">
        <title>The Global Catalogue of Microorganisms (GCM) 10K type strain sequencing project: providing services to taxonomists for standard genome sequencing and annotation.</title>
        <authorList>
            <consortium name="The Broad Institute Genomics Platform"/>
            <consortium name="The Broad Institute Genome Sequencing Center for Infectious Disease"/>
            <person name="Wu L."/>
            <person name="Ma J."/>
        </authorList>
    </citation>
    <scope>NUCLEOTIDE SEQUENCE [LARGE SCALE GENOMIC DNA]</scope>
    <source>
        <strain evidence="6">NBRC 105830</strain>
    </source>
</reference>
<proteinExistence type="predicted"/>
<protein>
    <recommendedName>
        <fullName evidence="2">RNA pseudouridylate synthase</fullName>
    </recommendedName>
    <alternativeName>
        <fullName evidence="3">RNA-uridine isomerase</fullName>
    </alternativeName>
</protein>
<dbReference type="InterPro" id="IPR020103">
    <property type="entry name" value="PsdUridine_synth_cat_dom_sf"/>
</dbReference>
<dbReference type="PROSITE" id="PS01129">
    <property type="entry name" value="PSI_RLU"/>
    <property type="match status" value="1"/>
</dbReference>
<sequence>MPLPIPILFRDERVVVVDKPPFLAVTPRGQHAAETVVAWLRVELDLPELTAAHRLDRLTSGVLLLTTERRWRRPYQELFARGAVTKRYRALAPLLPDLVVPHRIRDHLAKERGELRAHVVAGAPPNAETVIEAVEAVEAVGAVEAPEGDRAVYSLRPVTGRTHQLRVHLAGLGAPIDGDPLYPTLRPEAPPLVTDEGQVVDVRDPLQLLAAELSFVDPVSAKSLRFASPRGLPLRPCDTMRR</sequence>
<dbReference type="SUPFAM" id="SSF55120">
    <property type="entry name" value="Pseudouridine synthase"/>
    <property type="match status" value="1"/>
</dbReference>
<keyword evidence="6" id="KW-1185">Reference proteome</keyword>
<dbReference type="PANTHER" id="PTHR21600:SF84">
    <property type="entry name" value="PSEUDOURIDINE SYNTHASE RSUA_RLUA-LIKE DOMAIN-CONTAINING PROTEIN"/>
    <property type="match status" value="1"/>
</dbReference>
<dbReference type="Gene3D" id="3.30.2350.10">
    <property type="entry name" value="Pseudouridine synthase"/>
    <property type="match status" value="1"/>
</dbReference>
<dbReference type="PANTHER" id="PTHR21600">
    <property type="entry name" value="MITOCHONDRIAL RNA PSEUDOURIDINE SYNTHASE"/>
    <property type="match status" value="1"/>
</dbReference>
<evidence type="ECO:0000259" key="4">
    <source>
        <dbReference type="Pfam" id="PF00849"/>
    </source>
</evidence>
<name>A0ABQ6HT48_9MICO</name>
<feature type="domain" description="Pseudouridine synthase RsuA/RluA-like" evidence="4">
    <location>
        <begin position="14"/>
        <end position="170"/>
    </location>
</feature>
<comment type="catalytic activity">
    <reaction evidence="1">
        <text>a uridine in RNA = a pseudouridine in RNA</text>
        <dbReference type="Rhea" id="RHEA:48348"/>
        <dbReference type="Rhea" id="RHEA-COMP:12068"/>
        <dbReference type="Rhea" id="RHEA-COMP:12069"/>
        <dbReference type="ChEBI" id="CHEBI:65314"/>
        <dbReference type="ChEBI" id="CHEBI:65315"/>
    </reaction>
</comment>
<dbReference type="RefSeq" id="WP_284284686.1">
    <property type="nucleotide sequence ID" value="NZ_BSUJ01000001.1"/>
</dbReference>
<evidence type="ECO:0000313" key="5">
    <source>
        <dbReference type="EMBL" id="GMA20730.1"/>
    </source>
</evidence>
<gene>
    <name evidence="5" type="ORF">GCM10025862_27510</name>
</gene>
<evidence type="ECO:0000313" key="6">
    <source>
        <dbReference type="Proteomes" id="UP001157109"/>
    </source>
</evidence>
<dbReference type="EMBL" id="BSUJ01000001">
    <property type="protein sequence ID" value="GMA20730.1"/>
    <property type="molecule type" value="Genomic_DNA"/>
</dbReference>
<dbReference type="Pfam" id="PF00849">
    <property type="entry name" value="PseudoU_synth_2"/>
    <property type="match status" value="1"/>
</dbReference>
<evidence type="ECO:0000256" key="3">
    <source>
        <dbReference type="ARBA" id="ARBA00033164"/>
    </source>
</evidence>
<comment type="caution">
    <text evidence="5">The sequence shown here is derived from an EMBL/GenBank/DDBJ whole genome shotgun (WGS) entry which is preliminary data.</text>
</comment>
<dbReference type="InterPro" id="IPR006145">
    <property type="entry name" value="PsdUridine_synth_RsuA/RluA"/>
</dbReference>
<evidence type="ECO:0000256" key="2">
    <source>
        <dbReference type="ARBA" id="ARBA00031870"/>
    </source>
</evidence>
<dbReference type="Proteomes" id="UP001157109">
    <property type="component" value="Unassembled WGS sequence"/>
</dbReference>
<dbReference type="InterPro" id="IPR006224">
    <property type="entry name" value="PsdUridine_synth_RluA-like_CS"/>
</dbReference>
<organism evidence="5 6">
    <name type="scientific">Arsenicicoccus piscis</name>
    <dbReference type="NCBI Taxonomy" id="673954"/>
    <lineage>
        <taxon>Bacteria</taxon>
        <taxon>Bacillati</taxon>
        <taxon>Actinomycetota</taxon>
        <taxon>Actinomycetes</taxon>
        <taxon>Micrococcales</taxon>
        <taxon>Intrasporangiaceae</taxon>
        <taxon>Arsenicicoccus</taxon>
    </lineage>
</organism>
<accession>A0ABQ6HT48</accession>
<dbReference type="InterPro" id="IPR050188">
    <property type="entry name" value="RluA_PseudoU_synthase"/>
</dbReference>
<evidence type="ECO:0000256" key="1">
    <source>
        <dbReference type="ARBA" id="ARBA00000073"/>
    </source>
</evidence>